<protein>
    <submittedName>
        <fullName evidence="1">Uncharacterized protein</fullName>
    </submittedName>
</protein>
<comment type="caution">
    <text evidence="1">The sequence shown here is derived from an EMBL/GenBank/DDBJ whole genome shotgun (WGS) entry which is preliminary data.</text>
</comment>
<keyword evidence="2" id="KW-1185">Reference proteome</keyword>
<dbReference type="EMBL" id="CAJNIZ010044715">
    <property type="protein sequence ID" value="CAE7698858.1"/>
    <property type="molecule type" value="Genomic_DNA"/>
</dbReference>
<organism evidence="1 2">
    <name type="scientific">Symbiodinium pilosum</name>
    <name type="common">Dinoflagellate</name>
    <dbReference type="NCBI Taxonomy" id="2952"/>
    <lineage>
        <taxon>Eukaryota</taxon>
        <taxon>Sar</taxon>
        <taxon>Alveolata</taxon>
        <taxon>Dinophyceae</taxon>
        <taxon>Suessiales</taxon>
        <taxon>Symbiodiniaceae</taxon>
        <taxon>Symbiodinium</taxon>
    </lineage>
</organism>
<dbReference type="Proteomes" id="UP000649617">
    <property type="component" value="Unassembled WGS sequence"/>
</dbReference>
<dbReference type="AlphaFoldDB" id="A0A812WZG1"/>
<gene>
    <name evidence="1" type="ORF">SPIL2461_LOCUS19639</name>
</gene>
<evidence type="ECO:0000313" key="1">
    <source>
        <dbReference type="EMBL" id="CAE7698858.1"/>
    </source>
</evidence>
<reference evidence="1" key="1">
    <citation type="submission" date="2021-02" db="EMBL/GenBank/DDBJ databases">
        <authorList>
            <person name="Dougan E. K."/>
            <person name="Rhodes N."/>
            <person name="Thang M."/>
            <person name="Chan C."/>
        </authorList>
    </citation>
    <scope>NUCLEOTIDE SEQUENCE</scope>
</reference>
<sequence length="168" mass="18081">MRTVCAEAELEFYHNHQAYADSYGSRQGCPDRKAVVQALVVSGMLAQGILSGRDQAELPSHSIQGAAISMQHEPMHSSESREDADRMWNGFWRQSCLWVCGFGKLREIQACGNLQGPGSEKAKGFLSGFCCCNKGINGQATSRSALSVATKLGALLEEAGLVDLLKAS</sequence>
<name>A0A812WZG1_SYMPI</name>
<evidence type="ECO:0000313" key="2">
    <source>
        <dbReference type="Proteomes" id="UP000649617"/>
    </source>
</evidence>
<proteinExistence type="predicted"/>
<accession>A0A812WZG1</accession>